<reference evidence="5" key="1">
    <citation type="submission" date="2015-12" db="EMBL/GenBank/DDBJ databases">
        <title>De novo transcriptome assembly of four potential Pierce s Disease insect vectors from Arizona vineyards.</title>
        <authorList>
            <person name="Tassone E.E."/>
        </authorList>
    </citation>
    <scope>NUCLEOTIDE SEQUENCE</scope>
</reference>
<dbReference type="PROSITE" id="PS01031">
    <property type="entry name" value="SHSP"/>
    <property type="match status" value="1"/>
</dbReference>
<dbReference type="Gene3D" id="2.60.40.790">
    <property type="match status" value="1"/>
</dbReference>
<evidence type="ECO:0000256" key="2">
    <source>
        <dbReference type="PROSITE-ProRule" id="PRU00285"/>
    </source>
</evidence>
<organism evidence="5">
    <name type="scientific">Clastoptera arizonana</name>
    <name type="common">Arizona spittle bug</name>
    <dbReference type="NCBI Taxonomy" id="38151"/>
    <lineage>
        <taxon>Eukaryota</taxon>
        <taxon>Metazoa</taxon>
        <taxon>Ecdysozoa</taxon>
        <taxon>Arthropoda</taxon>
        <taxon>Hexapoda</taxon>
        <taxon>Insecta</taxon>
        <taxon>Pterygota</taxon>
        <taxon>Neoptera</taxon>
        <taxon>Paraneoptera</taxon>
        <taxon>Hemiptera</taxon>
        <taxon>Auchenorrhyncha</taxon>
        <taxon>Cercopoidea</taxon>
        <taxon>Clastopteridae</taxon>
        <taxon>Clastoptera</taxon>
    </lineage>
</organism>
<dbReference type="InterPro" id="IPR002068">
    <property type="entry name" value="A-crystallin/Hsp20_dom"/>
</dbReference>
<dbReference type="GO" id="GO:0005634">
    <property type="term" value="C:nucleus"/>
    <property type="evidence" value="ECO:0007669"/>
    <property type="project" value="TreeGrafter"/>
</dbReference>
<evidence type="ECO:0000256" key="3">
    <source>
        <dbReference type="RuleBase" id="RU003616"/>
    </source>
</evidence>
<keyword evidence="1" id="KW-0346">Stress response</keyword>
<comment type="similarity">
    <text evidence="2 3">Belongs to the small heat shock protein (HSP20) family.</text>
</comment>
<dbReference type="GO" id="GO:0051082">
    <property type="term" value="F:unfolded protein binding"/>
    <property type="evidence" value="ECO:0007669"/>
    <property type="project" value="TreeGrafter"/>
</dbReference>
<gene>
    <name evidence="5" type="ORF">g.3309</name>
</gene>
<dbReference type="Pfam" id="PF00011">
    <property type="entry name" value="HSP20"/>
    <property type="match status" value="1"/>
</dbReference>
<accession>A0A1B6DWS0</accession>
<dbReference type="PANTHER" id="PTHR45640:SF2">
    <property type="entry name" value="HEAT SHOCK PROTEIN BETA-11-RELATED"/>
    <property type="match status" value="1"/>
</dbReference>
<proteinExistence type="inferred from homology"/>
<dbReference type="InterPro" id="IPR001436">
    <property type="entry name" value="Alpha-crystallin/sHSP_animal"/>
</dbReference>
<dbReference type="GO" id="GO:0042026">
    <property type="term" value="P:protein refolding"/>
    <property type="evidence" value="ECO:0007669"/>
    <property type="project" value="TreeGrafter"/>
</dbReference>
<evidence type="ECO:0000259" key="4">
    <source>
        <dbReference type="PROSITE" id="PS01031"/>
    </source>
</evidence>
<dbReference type="GO" id="GO:0009408">
    <property type="term" value="P:response to heat"/>
    <property type="evidence" value="ECO:0007669"/>
    <property type="project" value="TreeGrafter"/>
</dbReference>
<evidence type="ECO:0000256" key="1">
    <source>
        <dbReference type="ARBA" id="ARBA00023016"/>
    </source>
</evidence>
<protein>
    <recommendedName>
        <fullName evidence="4">SHSP domain-containing protein</fullName>
    </recommendedName>
</protein>
<name>A0A1B6DWS0_9HEMI</name>
<dbReference type="CDD" id="cd06526">
    <property type="entry name" value="metazoan_ACD"/>
    <property type="match status" value="1"/>
</dbReference>
<dbReference type="InterPro" id="IPR008978">
    <property type="entry name" value="HSP20-like_chaperone"/>
</dbReference>
<dbReference type="PANTHER" id="PTHR45640">
    <property type="entry name" value="HEAT SHOCK PROTEIN HSP-12.2-RELATED"/>
    <property type="match status" value="1"/>
</dbReference>
<dbReference type="SUPFAM" id="SSF49764">
    <property type="entry name" value="HSP20-like chaperones"/>
    <property type="match status" value="1"/>
</dbReference>
<feature type="domain" description="SHSP" evidence="4">
    <location>
        <begin position="73"/>
        <end position="170"/>
    </location>
</feature>
<evidence type="ECO:0000313" key="5">
    <source>
        <dbReference type="EMBL" id="JAS30115.1"/>
    </source>
</evidence>
<dbReference type="AlphaFoldDB" id="A0A1B6DWS0"/>
<sequence>MTNCFQPLIVQRGNFLSDPYFVSARTTLEHLSKEMQQAKKCNMQWQSNSTEFLLSQLSAWQHSSQKLDSTISTIRLSDIMNTVFKFEPDHFKMLIDVRGFQPTELKISVNQNAIDIKACKEERAFGECSSGYASRVIERTYQLPQPPKVETMQCSMSGDGILFVCASWSI</sequence>
<dbReference type="GO" id="GO:0005737">
    <property type="term" value="C:cytoplasm"/>
    <property type="evidence" value="ECO:0007669"/>
    <property type="project" value="TreeGrafter"/>
</dbReference>
<dbReference type="EMBL" id="GEDC01007183">
    <property type="protein sequence ID" value="JAS30115.1"/>
    <property type="molecule type" value="Transcribed_RNA"/>
</dbReference>